<proteinExistence type="predicted"/>
<reference evidence="1 2" key="1">
    <citation type="journal article" date="2015" name="Nature">
        <title>rRNA introns, odd ribosomes, and small enigmatic genomes across a large radiation of phyla.</title>
        <authorList>
            <person name="Brown C.T."/>
            <person name="Hug L.A."/>
            <person name="Thomas B.C."/>
            <person name="Sharon I."/>
            <person name="Castelle C.J."/>
            <person name="Singh A."/>
            <person name="Wilkins M.J."/>
            <person name="Williams K.H."/>
            <person name="Banfield J.F."/>
        </authorList>
    </citation>
    <scope>NUCLEOTIDE SEQUENCE [LARGE SCALE GENOMIC DNA]</scope>
</reference>
<name>A0A0G0MFL3_9BACT</name>
<organism evidence="1 2">
    <name type="scientific">Berkelbacteria bacterium GW2011_GWB1_38_5</name>
    <dbReference type="NCBI Taxonomy" id="1618336"/>
    <lineage>
        <taxon>Bacteria</taxon>
        <taxon>Candidatus Berkelbacteria</taxon>
    </lineage>
</organism>
<dbReference type="PATRIC" id="fig|1618336.3.peg.587"/>
<comment type="caution">
    <text evidence="1">The sequence shown here is derived from an EMBL/GenBank/DDBJ whole genome shotgun (WGS) entry which is preliminary data.</text>
</comment>
<dbReference type="EMBL" id="LBUX01000042">
    <property type="protein sequence ID" value="KKQ72549.1"/>
    <property type="molecule type" value="Genomic_DNA"/>
</dbReference>
<accession>A0A0G0MFL3</accession>
<dbReference type="STRING" id="1618336.US94_C0042G0008"/>
<protein>
    <submittedName>
        <fullName evidence="1">Uncharacterized protein</fullName>
    </submittedName>
</protein>
<evidence type="ECO:0000313" key="2">
    <source>
        <dbReference type="Proteomes" id="UP000034498"/>
    </source>
</evidence>
<dbReference type="Proteomes" id="UP000034498">
    <property type="component" value="Unassembled WGS sequence"/>
</dbReference>
<evidence type="ECO:0000313" key="1">
    <source>
        <dbReference type="EMBL" id="KKQ72549.1"/>
    </source>
</evidence>
<gene>
    <name evidence="1" type="ORF">US94_C0042G0008</name>
</gene>
<dbReference type="AlphaFoldDB" id="A0A0G0MFL3"/>
<sequence length="357" mass="43244">MNQLFSGFQTLTFLMEAEKLHPQEFARMSQEAEKLVDQYQLDKKMYDQAYRQIHKRCGSFRQIITNIKDNTSNVSVLPEQILKRTAEYTIKHKFVTDFENEGHRMKACGCFEVQMSPDYQAPKVNYRLLFGRELFRLFYCSGLDYPFQAEKEQPEEFQRLSVESEKLAETYQLSHFKFFWDFCLFYHHCYEFQTTIERARRSINRVDFNFVLRKLTAEFKVRHEFVTTYQSLFDQSIETNRKRQHRACGCTDWLEEKEDIEVFFAHNELFKKYSNDNLIFDIEEEDQPEEFARVRQCSIELYKNYQVDRRQFKNDMEYLTWHYPAKHRFSNAVVVVLVRINLYNLYSLSLQGFLFKS</sequence>